<dbReference type="CDD" id="cd07326">
    <property type="entry name" value="M56_BlaR1_MecR1_like"/>
    <property type="match status" value="1"/>
</dbReference>
<dbReference type="EMBL" id="SRXW01000003">
    <property type="protein sequence ID" value="TGY88213.1"/>
    <property type="molecule type" value="Genomic_DNA"/>
</dbReference>
<feature type="transmembrane region" description="Helical" evidence="1">
    <location>
        <begin position="99"/>
        <end position="119"/>
    </location>
</feature>
<keyword evidence="1" id="KW-0472">Membrane</keyword>
<feature type="transmembrane region" description="Helical" evidence="1">
    <location>
        <begin position="43"/>
        <end position="67"/>
    </location>
</feature>
<comment type="caution">
    <text evidence="3">The sequence shown here is derived from an EMBL/GenBank/DDBJ whole genome shotgun (WGS) entry which is preliminary data.</text>
</comment>
<dbReference type="Gene3D" id="3.30.2010.10">
    <property type="entry name" value="Metalloproteases ('zincins'), catalytic domain"/>
    <property type="match status" value="1"/>
</dbReference>
<dbReference type="AlphaFoldDB" id="A0A4S2GYQ2"/>
<feature type="transmembrane region" description="Helical" evidence="1">
    <location>
        <begin position="286"/>
        <end position="304"/>
    </location>
</feature>
<proteinExistence type="predicted"/>
<dbReference type="OrthoDB" id="9805070at2"/>
<sequence>MTGDSVIALAAGLGVFAVCASLLAAFCGRLMTALNRVRPDLRVPGIVSLAAAPFALGLLAAIGAGLFPHASPLELVGHHCHAVDGNCVGHSTPAAPLPLALAVLGLTGALVIRLAWAVMHRLAAMAAFRRTLDRLTLRSDGIRILDTDLALAFVAGLARPAVYLSRGLLSRLAPEERALIKAHEAAHLARGDLRARFAFTVLTAVYPRSASRRLNDAFILAQEQACDHATARHFAPVAIAETLVKVQRANGGRESGLSVAAFDDGQIELRVRALLQPDFEPARLSLARYFTMTGVLLAAIFIALEPIHHEIETLFIAFGG</sequence>
<evidence type="ECO:0000259" key="2">
    <source>
        <dbReference type="Pfam" id="PF05569"/>
    </source>
</evidence>
<evidence type="ECO:0000256" key="1">
    <source>
        <dbReference type="SAM" id="Phobius"/>
    </source>
</evidence>
<dbReference type="RefSeq" id="WP_135996058.1">
    <property type="nucleotide sequence ID" value="NZ_CP071057.1"/>
</dbReference>
<accession>A0A4S2GYQ2</accession>
<dbReference type="PANTHER" id="PTHR34978:SF3">
    <property type="entry name" value="SLR0241 PROTEIN"/>
    <property type="match status" value="1"/>
</dbReference>
<reference evidence="3 4" key="1">
    <citation type="journal article" date="2017" name="Int. J. Syst. Evol. Microbiol.">
        <title>Marinicauda algicola sp. nov., isolated from a marine red alga Rhodosorus marinus.</title>
        <authorList>
            <person name="Jeong S.E."/>
            <person name="Jeon S.H."/>
            <person name="Chun B.H."/>
            <person name="Kim D.W."/>
            <person name="Jeon C.O."/>
        </authorList>
    </citation>
    <scope>NUCLEOTIDE SEQUENCE [LARGE SCALE GENOMIC DNA]</scope>
    <source>
        <strain evidence="3 4">JCM 31718</strain>
    </source>
</reference>
<name>A0A4S2GYQ2_9PROT</name>
<keyword evidence="1" id="KW-1133">Transmembrane helix</keyword>
<evidence type="ECO:0000313" key="4">
    <source>
        <dbReference type="Proteomes" id="UP000308054"/>
    </source>
</evidence>
<gene>
    <name evidence="3" type="ORF">E5163_10295</name>
</gene>
<evidence type="ECO:0000313" key="3">
    <source>
        <dbReference type="EMBL" id="TGY88213.1"/>
    </source>
</evidence>
<protein>
    <submittedName>
        <fullName evidence="3">M56 family peptidase</fullName>
    </submittedName>
</protein>
<dbReference type="InterPro" id="IPR008756">
    <property type="entry name" value="Peptidase_M56"/>
</dbReference>
<keyword evidence="1" id="KW-0812">Transmembrane</keyword>
<dbReference type="Pfam" id="PF05569">
    <property type="entry name" value="Peptidase_M56"/>
    <property type="match status" value="1"/>
</dbReference>
<dbReference type="PANTHER" id="PTHR34978">
    <property type="entry name" value="POSSIBLE SENSOR-TRANSDUCER PROTEIN BLAR"/>
    <property type="match status" value="1"/>
</dbReference>
<feature type="transmembrane region" description="Helical" evidence="1">
    <location>
        <begin position="6"/>
        <end position="31"/>
    </location>
</feature>
<organism evidence="3 4">
    <name type="scientific">Marinicauda algicola</name>
    <dbReference type="NCBI Taxonomy" id="2029849"/>
    <lineage>
        <taxon>Bacteria</taxon>
        <taxon>Pseudomonadati</taxon>
        <taxon>Pseudomonadota</taxon>
        <taxon>Alphaproteobacteria</taxon>
        <taxon>Maricaulales</taxon>
        <taxon>Maricaulaceae</taxon>
        <taxon>Marinicauda</taxon>
    </lineage>
</organism>
<dbReference type="Proteomes" id="UP000308054">
    <property type="component" value="Unassembled WGS sequence"/>
</dbReference>
<dbReference type="InterPro" id="IPR052173">
    <property type="entry name" value="Beta-lactam_resp_regulator"/>
</dbReference>
<feature type="domain" description="Peptidase M56" evidence="2">
    <location>
        <begin position="148"/>
        <end position="273"/>
    </location>
</feature>
<keyword evidence="4" id="KW-1185">Reference proteome</keyword>